<evidence type="ECO:0000313" key="3">
    <source>
        <dbReference type="EMBL" id="KAJ7366706.1"/>
    </source>
</evidence>
<dbReference type="Pfam" id="PF24883">
    <property type="entry name" value="NPHP3_N"/>
    <property type="match status" value="1"/>
</dbReference>
<protein>
    <recommendedName>
        <fullName evidence="2">Nephrocystin 3-like N-terminal domain-containing protein</fullName>
    </recommendedName>
</protein>
<dbReference type="PANTHER" id="PTHR10039">
    <property type="entry name" value="AMELOGENIN"/>
    <property type="match status" value="1"/>
</dbReference>
<feature type="non-terminal residue" evidence="3">
    <location>
        <position position="1"/>
    </location>
</feature>
<accession>A0AAD7ARN7</accession>
<keyword evidence="1" id="KW-0677">Repeat</keyword>
<dbReference type="AlphaFoldDB" id="A0AAD7ARN7"/>
<evidence type="ECO:0000313" key="4">
    <source>
        <dbReference type="Proteomes" id="UP001218218"/>
    </source>
</evidence>
<evidence type="ECO:0000256" key="1">
    <source>
        <dbReference type="ARBA" id="ARBA00022737"/>
    </source>
</evidence>
<dbReference type="PANTHER" id="PTHR10039:SF14">
    <property type="entry name" value="NACHT DOMAIN-CONTAINING PROTEIN"/>
    <property type="match status" value="1"/>
</dbReference>
<sequence>MDVQLRQLIVEPCQSLLNSSPLILLIDGLDECDTRDSQVEILHLIRITVCLHPTKFRFLIASRPEAHICETFDNPSFDKILNSINVHQSFMDVKKYFNDQFARIHCEHQHTMADIPAPWPPADVVESLVEKSSGYFVYASTIIRFIDDKNFRATERLVAVSCLTPTNFEAPFVALDQLYIQILSGVPIQFRSKLLDILQCMIISRFRWNPLQIDRLLELQTGDTQLILRCLHSVLNIKKNSAISMHHASFLDFLENPQRSSIFHIKLETRMNVAGAVLKALSDDAHWQDNSHPIGNSFFECIASIPPSMDLIPLIRGLNPDFIWCNYDFNQLELASEIKQVLIWFKEIRPVPEDLVHCWQGLQFTLFWDSLAWDLMTKLSLLKFQLPSLSSHAVHVLQARMCNFSSLFLGDCQQFVHQFPEFVRIFRTSWLFEIYFYLSSRTIYYTRLLLDVSWDQIIAAHSALCSIIGGRTPKQVFAGATVIFVLSLELYDTGKALSDLAQHFLHLIQRVGAGDIPLRACYYIFWPPSQWGKLIRCSPHSSPELLQDLYEFVPPWESFSSSDQHGEDCLCSVEFHGVVQWLKEHPDPPLDLIERWQSYLTKSEDICTHRSRNDPYDYEKRWQNQVADGLVDFSKPPSPFDEEKFVQDWEDTLENATLWPGYNNIE</sequence>
<comment type="caution">
    <text evidence="3">The sequence shown here is derived from an EMBL/GenBank/DDBJ whole genome shotgun (WGS) entry which is preliminary data.</text>
</comment>
<dbReference type="InterPro" id="IPR056884">
    <property type="entry name" value="NPHP3-like_N"/>
</dbReference>
<evidence type="ECO:0000259" key="2">
    <source>
        <dbReference type="Pfam" id="PF24883"/>
    </source>
</evidence>
<keyword evidence="4" id="KW-1185">Reference proteome</keyword>
<organism evidence="3 4">
    <name type="scientific">Mycena albidolilacea</name>
    <dbReference type="NCBI Taxonomy" id="1033008"/>
    <lineage>
        <taxon>Eukaryota</taxon>
        <taxon>Fungi</taxon>
        <taxon>Dikarya</taxon>
        <taxon>Basidiomycota</taxon>
        <taxon>Agaricomycotina</taxon>
        <taxon>Agaricomycetes</taxon>
        <taxon>Agaricomycetidae</taxon>
        <taxon>Agaricales</taxon>
        <taxon>Marasmiineae</taxon>
        <taxon>Mycenaceae</taxon>
        <taxon>Mycena</taxon>
    </lineage>
</organism>
<dbReference type="EMBL" id="JARIHO010000002">
    <property type="protein sequence ID" value="KAJ7366706.1"/>
    <property type="molecule type" value="Genomic_DNA"/>
</dbReference>
<dbReference type="Proteomes" id="UP001218218">
    <property type="component" value="Unassembled WGS sequence"/>
</dbReference>
<proteinExistence type="predicted"/>
<name>A0AAD7ARN7_9AGAR</name>
<gene>
    <name evidence="3" type="ORF">DFH08DRAFT_764067</name>
</gene>
<feature type="domain" description="Nephrocystin 3-like N-terminal" evidence="2">
    <location>
        <begin position="5"/>
        <end position="63"/>
    </location>
</feature>
<reference evidence="3" key="1">
    <citation type="submission" date="2023-03" db="EMBL/GenBank/DDBJ databases">
        <title>Massive genome expansion in bonnet fungi (Mycena s.s.) driven by repeated elements and novel gene families across ecological guilds.</title>
        <authorList>
            <consortium name="Lawrence Berkeley National Laboratory"/>
            <person name="Harder C.B."/>
            <person name="Miyauchi S."/>
            <person name="Viragh M."/>
            <person name="Kuo A."/>
            <person name="Thoen E."/>
            <person name="Andreopoulos B."/>
            <person name="Lu D."/>
            <person name="Skrede I."/>
            <person name="Drula E."/>
            <person name="Henrissat B."/>
            <person name="Morin E."/>
            <person name="Kohler A."/>
            <person name="Barry K."/>
            <person name="LaButti K."/>
            <person name="Morin E."/>
            <person name="Salamov A."/>
            <person name="Lipzen A."/>
            <person name="Mereny Z."/>
            <person name="Hegedus B."/>
            <person name="Baldrian P."/>
            <person name="Stursova M."/>
            <person name="Weitz H."/>
            <person name="Taylor A."/>
            <person name="Grigoriev I.V."/>
            <person name="Nagy L.G."/>
            <person name="Martin F."/>
            <person name="Kauserud H."/>
        </authorList>
    </citation>
    <scope>NUCLEOTIDE SEQUENCE</scope>
    <source>
        <strain evidence="3">CBHHK002</strain>
    </source>
</reference>